<keyword evidence="3" id="KW-0812">Transmembrane</keyword>
<keyword evidence="9" id="KW-1185">Reference proteome</keyword>
<keyword evidence="5" id="KW-0472">Membrane</keyword>
<protein>
    <submittedName>
        <fullName evidence="8">HlyD family secretion protein</fullName>
    </submittedName>
</protein>
<evidence type="ECO:0000256" key="5">
    <source>
        <dbReference type="ARBA" id="ARBA00023136"/>
    </source>
</evidence>
<dbReference type="RefSeq" id="WP_164655453.1">
    <property type="nucleotide sequence ID" value="NZ_JAAIJR010000096.1"/>
</dbReference>
<reference evidence="9" key="1">
    <citation type="journal article" date="2020" name="Microbiol. Resour. Announc.">
        <title>Draft Genome Sequences of Thiorhodococcus mannitoliphagus and Thiorhodococcus minor, Purple Sulfur Photosynthetic Bacteria in the Gammaproteobacterial Family Chromatiaceae.</title>
        <authorList>
            <person name="Aviles F.A."/>
            <person name="Meyer T.E."/>
            <person name="Kyndt J.A."/>
        </authorList>
    </citation>
    <scope>NUCLEOTIDE SEQUENCE [LARGE SCALE GENOMIC DNA]</scope>
    <source>
        <strain evidence="9">DSM 18266</strain>
    </source>
</reference>
<proteinExistence type="inferred from homology"/>
<dbReference type="AlphaFoldDB" id="A0A6P1DVI7"/>
<organism evidence="8 9">
    <name type="scientific">Thiorhodococcus mannitoliphagus</name>
    <dbReference type="NCBI Taxonomy" id="329406"/>
    <lineage>
        <taxon>Bacteria</taxon>
        <taxon>Pseudomonadati</taxon>
        <taxon>Pseudomonadota</taxon>
        <taxon>Gammaproteobacteria</taxon>
        <taxon>Chromatiales</taxon>
        <taxon>Chromatiaceae</taxon>
        <taxon>Thiorhodococcus</taxon>
    </lineage>
</organism>
<evidence type="ECO:0000259" key="7">
    <source>
        <dbReference type="Pfam" id="PF25963"/>
    </source>
</evidence>
<dbReference type="Gene3D" id="2.40.30.170">
    <property type="match status" value="1"/>
</dbReference>
<dbReference type="InterPro" id="IPR058634">
    <property type="entry name" value="AaeA-lik-b-barrel"/>
</dbReference>
<name>A0A6P1DVI7_9GAMM</name>
<gene>
    <name evidence="8" type="ORF">G3480_18945</name>
</gene>
<comment type="caution">
    <text evidence="8">The sequence shown here is derived from an EMBL/GenBank/DDBJ whole genome shotgun (WGS) entry which is preliminary data.</text>
</comment>
<accession>A0A6P1DVI7</accession>
<evidence type="ECO:0000259" key="6">
    <source>
        <dbReference type="Pfam" id="PF25917"/>
    </source>
</evidence>
<feature type="domain" description="Multidrug resistance protein MdtA-like barrel-sandwich hybrid" evidence="6">
    <location>
        <begin position="39"/>
        <end position="223"/>
    </location>
</feature>
<dbReference type="PANTHER" id="PTHR30386">
    <property type="entry name" value="MEMBRANE FUSION SUBUNIT OF EMRAB-TOLC MULTIDRUG EFFLUX PUMP"/>
    <property type="match status" value="1"/>
</dbReference>
<evidence type="ECO:0000313" key="9">
    <source>
        <dbReference type="Proteomes" id="UP000471640"/>
    </source>
</evidence>
<feature type="domain" description="p-hydroxybenzoic acid efflux pump subunit AaeA-like beta-barrel" evidence="7">
    <location>
        <begin position="229"/>
        <end position="303"/>
    </location>
</feature>
<evidence type="ECO:0000313" key="8">
    <source>
        <dbReference type="EMBL" id="NEX22357.1"/>
    </source>
</evidence>
<reference evidence="8 9" key="2">
    <citation type="submission" date="2020-02" db="EMBL/GenBank/DDBJ databases">
        <title>Genome sequences of Thiorhodococcus mannitoliphagus and Thiorhodococcus minor, purple sulfur photosynthetic bacteria in the gammaproteobacterial family, Chromatiaceae.</title>
        <authorList>
            <person name="Aviles F.A."/>
            <person name="Meyer T.E."/>
            <person name="Kyndt J.A."/>
        </authorList>
    </citation>
    <scope>NUCLEOTIDE SEQUENCE [LARGE SCALE GENOMIC DNA]</scope>
    <source>
        <strain evidence="8 9">DSM 18266</strain>
    </source>
</reference>
<sequence length="353" mass="38211">MKTTTRLVTLLALLLFVWYLFADRITPYTSLARVKAIVIEVVPQVSGYVAALAVTNAQLVEGGDLLARIDQRPFALEVEKARSALQSATQSVGASSSQVEIAQANLTQAEIGLKNTELQSVRIFELDRKGLVAKAKVDDMRADLAAAESKVAGAGADLEKARQQLGDKGADNPQIRSAIAQLGEAELNLEWTELHAPSRGVVVDLTIGEGTFAKAGQALMNLVSFEEVWVEAYLTENNLARVSVGDPVDMVLDLYPGRIFKGEVSSITNAASVGPDSPGSLPSVPKEQAWLRDPQRFPVRIRMLGYEIGSENADIRRNLNGQANVIVYTGDNGFLNALGAVWIRLISWLSYAY</sequence>
<dbReference type="GO" id="GO:0016020">
    <property type="term" value="C:membrane"/>
    <property type="evidence" value="ECO:0007669"/>
    <property type="project" value="UniProtKB-SubCell"/>
</dbReference>
<comment type="similarity">
    <text evidence="2">Belongs to the membrane fusion protein (MFP) (TC 8.A.1) family.</text>
</comment>
<evidence type="ECO:0000256" key="3">
    <source>
        <dbReference type="ARBA" id="ARBA00022692"/>
    </source>
</evidence>
<keyword evidence="4" id="KW-1133">Transmembrane helix</keyword>
<dbReference type="EMBL" id="JAAIJR010000096">
    <property type="protein sequence ID" value="NEX22357.1"/>
    <property type="molecule type" value="Genomic_DNA"/>
</dbReference>
<dbReference type="InterPro" id="IPR058625">
    <property type="entry name" value="MdtA-like_BSH"/>
</dbReference>
<dbReference type="Pfam" id="PF25963">
    <property type="entry name" value="Beta-barrel_AAEA"/>
    <property type="match status" value="1"/>
</dbReference>
<dbReference type="Pfam" id="PF25917">
    <property type="entry name" value="BSH_RND"/>
    <property type="match status" value="1"/>
</dbReference>
<evidence type="ECO:0000256" key="4">
    <source>
        <dbReference type="ARBA" id="ARBA00022989"/>
    </source>
</evidence>
<dbReference type="Proteomes" id="UP000471640">
    <property type="component" value="Unassembled WGS sequence"/>
</dbReference>
<dbReference type="InterPro" id="IPR050739">
    <property type="entry name" value="MFP"/>
</dbReference>
<dbReference type="PANTHER" id="PTHR30386:SF26">
    <property type="entry name" value="TRANSPORT PROTEIN COMB"/>
    <property type="match status" value="1"/>
</dbReference>
<evidence type="ECO:0000256" key="1">
    <source>
        <dbReference type="ARBA" id="ARBA00004167"/>
    </source>
</evidence>
<dbReference type="Gene3D" id="2.40.50.100">
    <property type="match status" value="1"/>
</dbReference>
<comment type="subcellular location">
    <subcellularLocation>
        <location evidence="1">Membrane</location>
        <topology evidence="1">Single-pass membrane protein</topology>
    </subcellularLocation>
</comment>
<dbReference type="SUPFAM" id="SSF111369">
    <property type="entry name" value="HlyD-like secretion proteins"/>
    <property type="match status" value="2"/>
</dbReference>
<evidence type="ECO:0000256" key="2">
    <source>
        <dbReference type="ARBA" id="ARBA00009477"/>
    </source>
</evidence>